<dbReference type="PANTHER" id="PTHR30580">
    <property type="entry name" value="PRIMOSOMAL PROTEIN N"/>
    <property type="match status" value="1"/>
</dbReference>
<evidence type="ECO:0000256" key="4">
    <source>
        <dbReference type="SAM" id="MobiDB-lite"/>
    </source>
</evidence>
<accession>A0A6J6CI93</accession>
<sequence>MRVIRVLPDVPAVDRAFDYYAPDDLAATLSVGSMVRIPFSGRRVAGWVIALDVEPPEGVTLSTISKLVGCGPDQSTIELCRWAAWQWSGRLASMLRAASPERVVSRLPPVRVRAATTGAANELAESLLLLGAGTHVLQISPTTDPLGVVIAAARLGQILALVPSVAEAQRVARGLRSAGAAVASWPWEFQAAAGGASVVGGRGAAFAPLPILSAVVVIDEHDEMLQSESSPTWNAREIAIERARRAQVPCLLVSPCPSLEALVAQGTQGPQLAQGSQEVGLAPAEDLQRSEAPKGAPEDRFALRPLLEPSTVLEPRGRLGRLEERSGWAQLTVIDRRGEDTGRTGLFSSQLIEMIRETARSGERVVCVLNRTGRARLLACRSCGTLAECEQCSAAVFQDDSGQLVCNRCSHTRPAICLDCGSMALSNLRSGVTRAREELEALALEPVVAMTAASSPSPADQVAGSAAEQGARIFIGTQAVIHRVQDAALVAFLDFDQELLAPRYRASEEALRLLMLASRQVGGREGGGRGGGREGGGRVGGREGGGRVVVQTRRPDHEAIEAALRAEPLLVSIAEASRRELLGFPPAANIAVVGYEAAAEFIRRLGDPEGVEVQAGEDGQWLLRSRVPGRLQDVLSEVARPAGRLRLQVDPARLRR</sequence>
<dbReference type="GO" id="GO:0003677">
    <property type="term" value="F:DNA binding"/>
    <property type="evidence" value="ECO:0007669"/>
    <property type="project" value="UniProtKB-KW"/>
</dbReference>
<dbReference type="GO" id="GO:0005524">
    <property type="term" value="F:ATP binding"/>
    <property type="evidence" value="ECO:0007669"/>
    <property type="project" value="UniProtKB-KW"/>
</dbReference>
<dbReference type="Pfam" id="PF17764">
    <property type="entry name" value="PriA_3primeBD"/>
    <property type="match status" value="1"/>
</dbReference>
<feature type="domain" description="Primosomal protein N' 3' DNA-binding" evidence="5">
    <location>
        <begin position="6"/>
        <end position="100"/>
    </location>
</feature>
<organism evidence="6">
    <name type="scientific">freshwater metagenome</name>
    <dbReference type="NCBI Taxonomy" id="449393"/>
    <lineage>
        <taxon>unclassified sequences</taxon>
        <taxon>metagenomes</taxon>
        <taxon>ecological metagenomes</taxon>
    </lineage>
</organism>
<keyword evidence="2" id="KW-0067">ATP-binding</keyword>
<dbReference type="Gene3D" id="3.40.50.300">
    <property type="entry name" value="P-loop containing nucleotide triphosphate hydrolases"/>
    <property type="match status" value="1"/>
</dbReference>
<protein>
    <submittedName>
        <fullName evidence="6">Unannotated protein</fullName>
    </submittedName>
</protein>
<feature type="region of interest" description="Disordered" evidence="4">
    <location>
        <begin position="522"/>
        <end position="545"/>
    </location>
</feature>
<keyword evidence="1" id="KW-0547">Nucleotide-binding</keyword>
<gene>
    <name evidence="6" type="ORF">UFOPK1358_01634</name>
</gene>
<dbReference type="InterPro" id="IPR027417">
    <property type="entry name" value="P-loop_NTPase"/>
</dbReference>
<dbReference type="PANTHER" id="PTHR30580:SF0">
    <property type="entry name" value="PRIMOSOMAL PROTEIN N"/>
    <property type="match status" value="1"/>
</dbReference>
<dbReference type="GO" id="GO:0006270">
    <property type="term" value="P:DNA replication initiation"/>
    <property type="evidence" value="ECO:0007669"/>
    <property type="project" value="TreeGrafter"/>
</dbReference>
<evidence type="ECO:0000313" key="6">
    <source>
        <dbReference type="EMBL" id="CAB4551147.1"/>
    </source>
</evidence>
<dbReference type="GO" id="GO:0043138">
    <property type="term" value="F:3'-5' DNA helicase activity"/>
    <property type="evidence" value="ECO:0007669"/>
    <property type="project" value="TreeGrafter"/>
</dbReference>
<dbReference type="EMBL" id="CAEZSF010000198">
    <property type="protein sequence ID" value="CAB4551147.1"/>
    <property type="molecule type" value="Genomic_DNA"/>
</dbReference>
<keyword evidence="3" id="KW-0238">DNA-binding</keyword>
<dbReference type="GO" id="GO:0006302">
    <property type="term" value="P:double-strand break repair"/>
    <property type="evidence" value="ECO:0007669"/>
    <property type="project" value="TreeGrafter"/>
</dbReference>
<evidence type="ECO:0000256" key="3">
    <source>
        <dbReference type="ARBA" id="ARBA00023125"/>
    </source>
</evidence>
<dbReference type="InterPro" id="IPR041222">
    <property type="entry name" value="PriA_3primeBD"/>
</dbReference>
<dbReference type="AlphaFoldDB" id="A0A6J6CI93"/>
<dbReference type="GO" id="GO:0006310">
    <property type="term" value="P:DNA recombination"/>
    <property type="evidence" value="ECO:0007669"/>
    <property type="project" value="TreeGrafter"/>
</dbReference>
<dbReference type="InterPro" id="IPR042115">
    <property type="entry name" value="PriA_3primeBD_sf"/>
</dbReference>
<name>A0A6J6CI93_9ZZZZ</name>
<feature type="compositionally biased region" description="Basic and acidic residues" evidence="4">
    <location>
        <begin position="531"/>
        <end position="545"/>
    </location>
</feature>
<evidence type="ECO:0000256" key="1">
    <source>
        <dbReference type="ARBA" id="ARBA00022741"/>
    </source>
</evidence>
<proteinExistence type="predicted"/>
<evidence type="ECO:0000256" key="2">
    <source>
        <dbReference type="ARBA" id="ARBA00022840"/>
    </source>
</evidence>
<evidence type="ECO:0000259" key="5">
    <source>
        <dbReference type="Pfam" id="PF17764"/>
    </source>
</evidence>
<reference evidence="6" key="1">
    <citation type="submission" date="2020-05" db="EMBL/GenBank/DDBJ databases">
        <authorList>
            <person name="Chiriac C."/>
            <person name="Salcher M."/>
            <person name="Ghai R."/>
            <person name="Kavagutti S V."/>
        </authorList>
    </citation>
    <scope>NUCLEOTIDE SEQUENCE</scope>
</reference>
<dbReference type="Gene3D" id="3.40.1440.60">
    <property type="entry name" value="PriA, 3(prime) DNA-binding domain"/>
    <property type="match status" value="1"/>
</dbReference>